<evidence type="ECO:0000313" key="1">
    <source>
        <dbReference type="EMBL" id="KAJ0008441.1"/>
    </source>
</evidence>
<reference evidence="2" key="1">
    <citation type="journal article" date="2023" name="G3 (Bethesda)">
        <title>Genome assembly and association tests identify interacting loci associated with vigor, precocity, and sex in interspecific pistachio rootstocks.</title>
        <authorList>
            <person name="Palmer W."/>
            <person name="Jacygrad E."/>
            <person name="Sagayaradj S."/>
            <person name="Cavanaugh K."/>
            <person name="Han R."/>
            <person name="Bertier L."/>
            <person name="Beede B."/>
            <person name="Kafkas S."/>
            <person name="Golino D."/>
            <person name="Preece J."/>
            <person name="Michelmore R."/>
        </authorList>
    </citation>
    <scope>NUCLEOTIDE SEQUENCE [LARGE SCALE GENOMIC DNA]</scope>
</reference>
<accession>A0ACC0X4L4</accession>
<protein>
    <submittedName>
        <fullName evidence="1">Uncharacterized protein</fullName>
    </submittedName>
</protein>
<sequence length="193" mass="22201">MSVCLFVCLPFPGSHRFIGVKSQLSAWDEKPHEILPGGKINYLDEEDVVSFLDPPKELIPLDPASYNPAAYLWKKIEDIPEERRQRLLQLLKPRLISRAWEISGTRYDDPKLAKKSASNLLSNDDSEMPLEYYNCRSSGGPWPIAWLNFFKKAIFYCNDGNTYGRFMGKDVSLQLIYLHSSICQIILEIYHPS</sequence>
<organism evidence="1 2">
    <name type="scientific">Pistacia integerrima</name>
    <dbReference type="NCBI Taxonomy" id="434235"/>
    <lineage>
        <taxon>Eukaryota</taxon>
        <taxon>Viridiplantae</taxon>
        <taxon>Streptophyta</taxon>
        <taxon>Embryophyta</taxon>
        <taxon>Tracheophyta</taxon>
        <taxon>Spermatophyta</taxon>
        <taxon>Magnoliopsida</taxon>
        <taxon>eudicotyledons</taxon>
        <taxon>Gunneridae</taxon>
        <taxon>Pentapetalae</taxon>
        <taxon>rosids</taxon>
        <taxon>malvids</taxon>
        <taxon>Sapindales</taxon>
        <taxon>Anacardiaceae</taxon>
        <taxon>Pistacia</taxon>
    </lineage>
</organism>
<name>A0ACC0X4L4_9ROSI</name>
<gene>
    <name evidence="1" type="ORF">Pint_30504</name>
</gene>
<evidence type="ECO:0000313" key="2">
    <source>
        <dbReference type="Proteomes" id="UP001163603"/>
    </source>
</evidence>
<dbReference type="Proteomes" id="UP001163603">
    <property type="component" value="Chromosome 15"/>
</dbReference>
<dbReference type="EMBL" id="CM047750">
    <property type="protein sequence ID" value="KAJ0008441.1"/>
    <property type="molecule type" value="Genomic_DNA"/>
</dbReference>
<proteinExistence type="predicted"/>
<comment type="caution">
    <text evidence="1">The sequence shown here is derived from an EMBL/GenBank/DDBJ whole genome shotgun (WGS) entry which is preliminary data.</text>
</comment>
<keyword evidence="2" id="KW-1185">Reference proteome</keyword>